<feature type="transmembrane region" description="Helical" evidence="10">
    <location>
        <begin position="382"/>
        <end position="408"/>
    </location>
</feature>
<keyword evidence="13" id="KW-1185">Reference proteome</keyword>
<keyword evidence="6 10" id="KW-1133">Transmembrane helix</keyword>
<feature type="transmembrane region" description="Helical" evidence="10">
    <location>
        <begin position="300"/>
        <end position="317"/>
    </location>
</feature>
<dbReference type="FunFam" id="1.20.1250.20:FF:000044">
    <property type="entry name" value="Hexose transporter Hxt3p"/>
    <property type="match status" value="1"/>
</dbReference>
<dbReference type="Gene3D" id="1.20.1250.20">
    <property type="entry name" value="MFS general substrate transporter like domains"/>
    <property type="match status" value="1"/>
</dbReference>
<feature type="compositionally biased region" description="Polar residues" evidence="9">
    <location>
        <begin position="519"/>
        <end position="530"/>
    </location>
</feature>
<evidence type="ECO:0000256" key="8">
    <source>
        <dbReference type="RuleBase" id="RU003346"/>
    </source>
</evidence>
<keyword evidence="3 8" id="KW-0813">Transport</keyword>
<dbReference type="Proteomes" id="UP001172102">
    <property type="component" value="Unassembled WGS sequence"/>
</dbReference>
<dbReference type="GO" id="GO:0005351">
    <property type="term" value="F:carbohydrate:proton symporter activity"/>
    <property type="evidence" value="ECO:0007669"/>
    <property type="project" value="TreeGrafter"/>
</dbReference>
<dbReference type="AlphaFoldDB" id="A0AA40DKR6"/>
<gene>
    <name evidence="12" type="ORF">B0H67DRAFT_613408</name>
</gene>
<evidence type="ECO:0000256" key="3">
    <source>
        <dbReference type="ARBA" id="ARBA00022448"/>
    </source>
</evidence>
<organism evidence="12 13">
    <name type="scientific">Lasiosphaeris hirsuta</name>
    <dbReference type="NCBI Taxonomy" id="260670"/>
    <lineage>
        <taxon>Eukaryota</taxon>
        <taxon>Fungi</taxon>
        <taxon>Dikarya</taxon>
        <taxon>Ascomycota</taxon>
        <taxon>Pezizomycotina</taxon>
        <taxon>Sordariomycetes</taxon>
        <taxon>Sordariomycetidae</taxon>
        <taxon>Sordariales</taxon>
        <taxon>Lasiosphaeriaceae</taxon>
        <taxon>Lasiosphaeris</taxon>
    </lineage>
</organism>
<keyword evidence="4" id="KW-0762">Sugar transport</keyword>
<dbReference type="PANTHER" id="PTHR48022">
    <property type="entry name" value="PLASTIDIC GLUCOSE TRANSPORTER 4"/>
    <property type="match status" value="1"/>
</dbReference>
<proteinExistence type="inferred from homology"/>
<evidence type="ECO:0000256" key="7">
    <source>
        <dbReference type="ARBA" id="ARBA00023136"/>
    </source>
</evidence>
<dbReference type="CDD" id="cd17356">
    <property type="entry name" value="MFS_HXT"/>
    <property type="match status" value="1"/>
</dbReference>
<comment type="subcellular location">
    <subcellularLocation>
        <location evidence="1">Membrane</location>
        <topology evidence="1">Multi-pass membrane protein</topology>
    </subcellularLocation>
</comment>
<feature type="compositionally biased region" description="Basic and acidic residues" evidence="9">
    <location>
        <begin position="505"/>
        <end position="516"/>
    </location>
</feature>
<dbReference type="InterPro" id="IPR020846">
    <property type="entry name" value="MFS_dom"/>
</dbReference>
<name>A0AA40DKR6_9PEZI</name>
<dbReference type="Pfam" id="PF00083">
    <property type="entry name" value="Sugar_tr"/>
    <property type="match status" value="1"/>
</dbReference>
<dbReference type="InterPro" id="IPR003663">
    <property type="entry name" value="Sugar/inositol_transpt"/>
</dbReference>
<dbReference type="PRINTS" id="PR00171">
    <property type="entry name" value="SUGRTRNSPORT"/>
</dbReference>
<evidence type="ECO:0000256" key="5">
    <source>
        <dbReference type="ARBA" id="ARBA00022692"/>
    </source>
</evidence>
<dbReference type="PROSITE" id="PS00216">
    <property type="entry name" value="SUGAR_TRANSPORT_1"/>
    <property type="match status" value="2"/>
</dbReference>
<feature type="transmembrane region" description="Helical" evidence="10">
    <location>
        <begin position="125"/>
        <end position="145"/>
    </location>
</feature>
<dbReference type="EMBL" id="JAUKUA010000007">
    <property type="protein sequence ID" value="KAK0704871.1"/>
    <property type="molecule type" value="Genomic_DNA"/>
</dbReference>
<feature type="transmembrane region" description="Helical" evidence="10">
    <location>
        <begin position="100"/>
        <end position="119"/>
    </location>
</feature>
<dbReference type="GO" id="GO:0005886">
    <property type="term" value="C:plasma membrane"/>
    <property type="evidence" value="ECO:0007669"/>
    <property type="project" value="TreeGrafter"/>
</dbReference>
<dbReference type="InterPro" id="IPR050360">
    <property type="entry name" value="MFS_Sugar_Transporters"/>
</dbReference>
<dbReference type="InterPro" id="IPR005829">
    <property type="entry name" value="Sugar_transporter_CS"/>
</dbReference>
<dbReference type="PANTHER" id="PTHR48022:SF75">
    <property type="entry name" value="GALACTOSE TRANSPORTER-RELATED"/>
    <property type="match status" value="1"/>
</dbReference>
<feature type="transmembrane region" description="Helical" evidence="10">
    <location>
        <begin position="157"/>
        <end position="176"/>
    </location>
</feature>
<sequence>MVLGQKSIRINGADCGLESLLLGATTSIGGFLFGYDTGQISGMLLFKDFVNRFGQEQADGTKDWEPIIQSLVVSLMSIGTLIGALSGAYTADWWGRRRSLSFGVLVFIIGSIIQITAMNSWVHLMMGRFVAGLGIGNMSVGVPMFQSECSPREIRGAVVATYQLLITFGILISNIINYGVRNIEDSSASWRIVIGLGIAFSLPLGFGIMLVPESPRWLAGRGDREGARNSMARLRGMKHDPKNPLVERDLREMYASIEKESSVGVGSWLECFTGKPSHLPKLVYRTFLGIGIQFLQQMTGVNFFFYFGATIFASAGIEDPIQTQLILGVVNVVLTFYGLYVVEKYGRRWPLFLGGLWQAAWLAVFASVGVGLNPEENQTAGIIMIVSACMFIASFAATWGPIAWVVIGETFPLRTRAKQASIATASNWLGNFLLSFLTPLAVDGIGYAYGYVFVACNLAAAALVWFFLYESRTLSLENVDVMYGEKDVKPWTSSKWTPPGYITRRQRDESHDHDDDVASNDTIPGATSSNYEKKHSDLDALESRHEDASRAV</sequence>
<feature type="compositionally biased region" description="Basic and acidic residues" evidence="9">
    <location>
        <begin position="531"/>
        <end position="552"/>
    </location>
</feature>
<evidence type="ECO:0000256" key="1">
    <source>
        <dbReference type="ARBA" id="ARBA00004141"/>
    </source>
</evidence>
<feature type="region of interest" description="Disordered" evidence="9">
    <location>
        <begin position="500"/>
        <end position="552"/>
    </location>
</feature>
<reference evidence="12" key="1">
    <citation type="submission" date="2023-06" db="EMBL/GenBank/DDBJ databases">
        <title>Genome-scale phylogeny and comparative genomics of the fungal order Sordariales.</title>
        <authorList>
            <consortium name="Lawrence Berkeley National Laboratory"/>
            <person name="Hensen N."/>
            <person name="Bonometti L."/>
            <person name="Westerberg I."/>
            <person name="Brannstrom I.O."/>
            <person name="Guillou S."/>
            <person name="Cros-Aarteil S."/>
            <person name="Calhoun S."/>
            <person name="Haridas S."/>
            <person name="Kuo A."/>
            <person name="Mondo S."/>
            <person name="Pangilinan J."/>
            <person name="Riley R."/>
            <person name="Labutti K."/>
            <person name="Andreopoulos B."/>
            <person name="Lipzen A."/>
            <person name="Chen C."/>
            <person name="Yanf M."/>
            <person name="Daum C."/>
            <person name="Ng V."/>
            <person name="Clum A."/>
            <person name="Steindorff A."/>
            <person name="Ohm R."/>
            <person name="Martin F."/>
            <person name="Silar P."/>
            <person name="Natvig D."/>
            <person name="Lalanne C."/>
            <person name="Gautier V."/>
            <person name="Ament-Velasquez S.L."/>
            <person name="Kruys A."/>
            <person name="Hutchinson M.I."/>
            <person name="Powell A.J."/>
            <person name="Barry K."/>
            <person name="Miller A.N."/>
            <person name="Grigoriev I.V."/>
            <person name="Debuchy R."/>
            <person name="Gladieux P."/>
            <person name="Thoren M.H."/>
            <person name="Johannesson H."/>
        </authorList>
    </citation>
    <scope>NUCLEOTIDE SEQUENCE</scope>
    <source>
        <strain evidence="12">SMH4607-1</strain>
    </source>
</reference>
<dbReference type="InterPro" id="IPR036259">
    <property type="entry name" value="MFS_trans_sf"/>
</dbReference>
<evidence type="ECO:0000259" key="11">
    <source>
        <dbReference type="PROSITE" id="PS50850"/>
    </source>
</evidence>
<evidence type="ECO:0000256" key="9">
    <source>
        <dbReference type="SAM" id="MobiDB-lite"/>
    </source>
</evidence>
<feature type="transmembrane region" description="Helical" evidence="10">
    <location>
        <begin position="420"/>
        <end position="442"/>
    </location>
</feature>
<evidence type="ECO:0000256" key="2">
    <source>
        <dbReference type="ARBA" id="ARBA00010992"/>
    </source>
</evidence>
<feature type="domain" description="Major facilitator superfamily (MFS) profile" evidence="11">
    <location>
        <begin position="22"/>
        <end position="472"/>
    </location>
</feature>
<dbReference type="NCBIfam" id="TIGR00879">
    <property type="entry name" value="SP"/>
    <property type="match status" value="1"/>
</dbReference>
<dbReference type="InterPro" id="IPR005828">
    <property type="entry name" value="MFS_sugar_transport-like"/>
</dbReference>
<protein>
    <submittedName>
        <fullName evidence="12">General substrate transporter</fullName>
    </submittedName>
</protein>
<feature type="transmembrane region" description="Helical" evidence="10">
    <location>
        <begin position="67"/>
        <end position="88"/>
    </location>
</feature>
<evidence type="ECO:0000256" key="4">
    <source>
        <dbReference type="ARBA" id="ARBA00022597"/>
    </source>
</evidence>
<keyword evidence="7 10" id="KW-0472">Membrane</keyword>
<keyword evidence="5 10" id="KW-0812">Transmembrane</keyword>
<dbReference type="PROSITE" id="PS00217">
    <property type="entry name" value="SUGAR_TRANSPORT_2"/>
    <property type="match status" value="1"/>
</dbReference>
<evidence type="ECO:0000313" key="12">
    <source>
        <dbReference type="EMBL" id="KAK0704871.1"/>
    </source>
</evidence>
<feature type="transmembrane region" description="Helical" evidence="10">
    <location>
        <begin position="349"/>
        <end position="370"/>
    </location>
</feature>
<evidence type="ECO:0000256" key="10">
    <source>
        <dbReference type="SAM" id="Phobius"/>
    </source>
</evidence>
<feature type="transmembrane region" description="Helical" evidence="10">
    <location>
        <begin position="323"/>
        <end position="342"/>
    </location>
</feature>
<dbReference type="PROSITE" id="PS50850">
    <property type="entry name" value="MFS"/>
    <property type="match status" value="1"/>
</dbReference>
<accession>A0AA40DKR6</accession>
<comment type="caution">
    <text evidence="12">The sequence shown here is derived from an EMBL/GenBank/DDBJ whole genome shotgun (WGS) entry which is preliminary data.</text>
</comment>
<feature type="transmembrane region" description="Helical" evidence="10">
    <location>
        <begin position="448"/>
        <end position="468"/>
    </location>
</feature>
<evidence type="ECO:0000256" key="6">
    <source>
        <dbReference type="ARBA" id="ARBA00022989"/>
    </source>
</evidence>
<evidence type="ECO:0000313" key="13">
    <source>
        <dbReference type="Proteomes" id="UP001172102"/>
    </source>
</evidence>
<comment type="similarity">
    <text evidence="2 8">Belongs to the major facilitator superfamily. Sugar transporter (TC 2.A.1.1) family.</text>
</comment>
<dbReference type="SUPFAM" id="SSF103473">
    <property type="entry name" value="MFS general substrate transporter"/>
    <property type="match status" value="1"/>
</dbReference>
<feature type="transmembrane region" description="Helical" evidence="10">
    <location>
        <begin position="188"/>
        <end position="211"/>
    </location>
</feature>